<evidence type="ECO:0000313" key="1">
    <source>
        <dbReference type="EMBL" id="ART59137.1"/>
    </source>
</evidence>
<dbReference type="InterPro" id="IPR010522">
    <property type="entry name" value="RepC_bac"/>
</dbReference>
<organism evidence="1 2">
    <name type="scientific">Acidovorax carolinensis</name>
    <dbReference type="NCBI Taxonomy" id="553814"/>
    <lineage>
        <taxon>Bacteria</taxon>
        <taxon>Pseudomonadati</taxon>
        <taxon>Pseudomonadota</taxon>
        <taxon>Betaproteobacteria</taxon>
        <taxon>Burkholderiales</taxon>
        <taxon>Comamonadaceae</taxon>
        <taxon>Acidovorax</taxon>
    </lineage>
</organism>
<dbReference type="AlphaFoldDB" id="A0A240UCB6"/>
<name>A0A240UCB6_9BURK</name>
<dbReference type="RefSeq" id="WP_086927313.1">
    <property type="nucleotide sequence ID" value="NZ_CP021362.1"/>
</dbReference>
<proteinExistence type="predicted"/>
<sequence length="297" mass="32721">MTSLSTMLPFVARFDRATVLAQNLFVSLDRQKRQVPGEAEEGAGLRATFVYQQLKRSVSFNGPHRLGVSDLRVLQGLLAMATAAGVGRREPNSAVTKIVEGSWQELVRACGVKSKASVATGKRGPSSGGRSGYVQESVGRLSGIEVTCSDRPGEVEQLVNVDLTCDTKHGFRIGLSTELLEALGAGKNGKQYLKVNMDEVRQLQLDAARLLHFRLSNVNEGTSREYTQEEMESMIWGTDVARTESIQKYRRRLFKQSIAALRALDGWGIESVQSSKGTWAWKVSRPKSRFAAARRMV</sequence>
<dbReference type="KEGG" id="acip:CBP36_10010"/>
<dbReference type="OrthoDB" id="5289444at2"/>
<evidence type="ECO:0008006" key="3">
    <source>
        <dbReference type="Google" id="ProtNLM"/>
    </source>
</evidence>
<protein>
    <recommendedName>
        <fullName evidence="3">Replication protein C</fullName>
    </recommendedName>
</protein>
<evidence type="ECO:0000313" key="2">
    <source>
        <dbReference type="Proteomes" id="UP000194440"/>
    </source>
</evidence>
<dbReference type="Pfam" id="PF06504">
    <property type="entry name" value="RepC"/>
    <property type="match status" value="1"/>
</dbReference>
<dbReference type="Proteomes" id="UP000194440">
    <property type="component" value="Chromosome"/>
</dbReference>
<accession>A0A240UCB6</accession>
<dbReference type="KEGG" id="acis:CBP35_08915"/>
<dbReference type="EMBL" id="CP021366">
    <property type="protein sequence ID" value="ART59137.1"/>
    <property type="molecule type" value="Genomic_DNA"/>
</dbReference>
<keyword evidence="2" id="KW-1185">Reference proteome</keyword>
<reference evidence="1" key="1">
    <citation type="submission" date="2017-05" db="EMBL/GenBank/DDBJ databases">
        <title>Polyphasic characterization of four soil-derived phenanthrene-degrading Acidovorax strains and proposal of Acidovorax phenanthrenivorans sp. nov.</title>
        <authorList>
            <person name="Singleton D."/>
            <person name="Lee J."/>
            <person name="Dickey A.N."/>
            <person name="Stroud A."/>
            <person name="Scholl E.H."/>
            <person name="Wright F.A."/>
            <person name="Aitken M.D."/>
        </authorList>
    </citation>
    <scope>NUCLEOTIDE SEQUENCE</scope>
    <source>
        <strain evidence="1">P4</strain>
    </source>
</reference>
<gene>
    <name evidence="1" type="ORF">CBP36_10010</name>
</gene>